<dbReference type="InterPro" id="IPR011057">
    <property type="entry name" value="Mss4-like_sf"/>
</dbReference>
<organism evidence="8 10">
    <name type="scientific">Ustilago bromivora</name>
    <dbReference type="NCBI Taxonomy" id="307758"/>
    <lineage>
        <taxon>Eukaryota</taxon>
        <taxon>Fungi</taxon>
        <taxon>Dikarya</taxon>
        <taxon>Basidiomycota</taxon>
        <taxon>Ustilaginomycotina</taxon>
        <taxon>Ustilaginomycetes</taxon>
        <taxon>Ustilaginales</taxon>
        <taxon>Ustilaginaceae</taxon>
        <taxon>Ustilago</taxon>
    </lineage>
</organism>
<feature type="compositionally biased region" description="Polar residues" evidence="6">
    <location>
        <begin position="313"/>
        <end position="343"/>
    </location>
</feature>
<dbReference type="EMBL" id="LT558118">
    <property type="protein sequence ID" value="SAM72233.1"/>
    <property type="molecule type" value="Genomic_DNA"/>
</dbReference>
<dbReference type="PANTHER" id="PTHR10908">
    <property type="entry name" value="SEROTONIN N-ACETYLTRANSFERASE"/>
    <property type="match status" value="1"/>
</dbReference>
<evidence type="ECO:0000256" key="2">
    <source>
        <dbReference type="ARBA" id="ARBA00022658"/>
    </source>
</evidence>
<dbReference type="Proteomes" id="UP000179920">
    <property type="component" value="Chromosome II"/>
</dbReference>
<keyword evidence="11" id="KW-1185">Reference proteome</keyword>
<evidence type="ECO:0000313" key="8">
    <source>
        <dbReference type="EMBL" id="SAM72233.1"/>
    </source>
</evidence>
<feature type="domain" description="N-acetyltransferase" evidence="7">
    <location>
        <begin position="76"/>
        <end position="263"/>
    </location>
</feature>
<feature type="compositionally biased region" description="Basic residues" evidence="6">
    <location>
        <begin position="563"/>
        <end position="574"/>
    </location>
</feature>
<reference evidence="8" key="2">
    <citation type="submission" date="2016-04" db="EMBL/GenBank/DDBJ databases">
        <authorList>
            <person name="Evans L.H."/>
            <person name="Alamgir A."/>
            <person name="Owens N."/>
            <person name="Weber N.D."/>
            <person name="Virtaneva K."/>
            <person name="Barbian K."/>
            <person name="Babar A."/>
            <person name="Rosenke K."/>
        </authorList>
    </citation>
    <scope>NUCLEOTIDE SEQUENCE</scope>
    <source>
        <strain evidence="8">UB2112</strain>
    </source>
</reference>
<feature type="region of interest" description="Disordered" evidence="6">
    <location>
        <begin position="24"/>
        <end position="68"/>
    </location>
</feature>
<dbReference type="OrthoDB" id="30840at2759"/>
<evidence type="ECO:0000256" key="6">
    <source>
        <dbReference type="SAM" id="MobiDB-lite"/>
    </source>
</evidence>
<dbReference type="GO" id="GO:0015031">
    <property type="term" value="P:protein transport"/>
    <property type="evidence" value="ECO:0007669"/>
    <property type="project" value="UniProtKB-KW"/>
</dbReference>
<dbReference type="Pfam" id="PF00583">
    <property type="entry name" value="Acetyltransf_1"/>
    <property type="match status" value="1"/>
</dbReference>
<feature type="compositionally biased region" description="Low complexity" evidence="6">
    <location>
        <begin position="25"/>
        <end position="46"/>
    </location>
</feature>
<reference evidence="10" key="1">
    <citation type="submission" date="2016-04" db="EMBL/GenBank/DDBJ databases">
        <authorList>
            <person name="Guldener U."/>
            <person name="Guldener U."/>
        </authorList>
    </citation>
    <scope>NUCLEOTIDE SEQUENCE [LARGE SCALE GENOMIC DNA]</scope>
    <source>
        <strain evidence="10">UB2112</strain>
    </source>
</reference>
<dbReference type="PANTHER" id="PTHR10908:SF0">
    <property type="entry name" value="SEROTONIN N-ACETYLTRANSFERASE"/>
    <property type="match status" value="1"/>
</dbReference>
<feature type="region of interest" description="Disordered" evidence="6">
    <location>
        <begin position="261"/>
        <end position="357"/>
    </location>
</feature>
<dbReference type="SUPFAM" id="SSF55729">
    <property type="entry name" value="Acyl-CoA N-acyltransferases (Nat)"/>
    <property type="match status" value="1"/>
</dbReference>
<feature type="compositionally biased region" description="Low complexity" evidence="6">
    <location>
        <begin position="261"/>
        <end position="295"/>
    </location>
</feature>
<name>A0A1K0H797_9BASI</name>
<keyword evidence="4" id="KW-0653">Protein transport</keyword>
<dbReference type="InterPro" id="IPR051635">
    <property type="entry name" value="SNAT-like"/>
</dbReference>
<feature type="region of interest" description="Disordered" evidence="6">
    <location>
        <begin position="439"/>
        <end position="464"/>
    </location>
</feature>
<feature type="region of interest" description="Disordered" evidence="6">
    <location>
        <begin position="506"/>
        <end position="587"/>
    </location>
</feature>
<keyword evidence="1" id="KW-0813">Transport</keyword>
<dbReference type="Gene3D" id="3.40.630.30">
    <property type="match status" value="1"/>
</dbReference>
<evidence type="ECO:0000313" key="9">
    <source>
        <dbReference type="EMBL" id="SYW83776.1"/>
    </source>
</evidence>
<feature type="compositionally biased region" description="Polar residues" evidence="6">
    <location>
        <begin position="57"/>
        <end position="68"/>
    </location>
</feature>
<evidence type="ECO:0000256" key="4">
    <source>
        <dbReference type="ARBA" id="ARBA00022927"/>
    </source>
</evidence>
<dbReference type="EMBL" id="ULHB01000159">
    <property type="protein sequence ID" value="SYW83776.1"/>
    <property type="molecule type" value="Genomic_DNA"/>
</dbReference>
<evidence type="ECO:0000256" key="5">
    <source>
        <dbReference type="ARBA" id="ARBA00023315"/>
    </source>
</evidence>
<dbReference type="InterPro" id="IPR000182">
    <property type="entry name" value="GNAT_dom"/>
</dbReference>
<accession>A0A1K0H797</accession>
<reference evidence="9" key="3">
    <citation type="submission" date="2018-08" db="EMBL/GenBank/DDBJ databases">
        <authorList>
            <person name="Guldener U."/>
        </authorList>
    </citation>
    <scope>NUCLEOTIDE SEQUENCE</scope>
    <source>
        <strain evidence="9">UB2</strain>
    </source>
</reference>
<dbReference type="InterPro" id="IPR007515">
    <property type="entry name" value="Mss4"/>
</dbReference>
<feature type="compositionally biased region" description="Basic and acidic residues" evidence="6">
    <location>
        <begin position="539"/>
        <end position="562"/>
    </location>
</feature>
<dbReference type="CDD" id="cd04301">
    <property type="entry name" value="NAT_SF"/>
    <property type="match status" value="1"/>
</dbReference>
<dbReference type="Gene3D" id="2.170.150.10">
    <property type="entry name" value="Metal Binding Protein, Guanine Nucleotide Exchange Factor, Chain A"/>
    <property type="match status" value="1"/>
</dbReference>
<dbReference type="PROSITE" id="PS51186">
    <property type="entry name" value="GNAT"/>
    <property type="match status" value="1"/>
</dbReference>
<keyword evidence="3" id="KW-0808">Transferase</keyword>
<dbReference type="SUPFAM" id="SSF51316">
    <property type="entry name" value="Mss4-like"/>
    <property type="match status" value="1"/>
</dbReference>
<dbReference type="GO" id="GO:0004059">
    <property type="term" value="F:aralkylamine N-acetyltransferase activity"/>
    <property type="evidence" value="ECO:0007669"/>
    <property type="project" value="TreeGrafter"/>
</dbReference>
<dbReference type="AlphaFoldDB" id="A0A1K0H797"/>
<evidence type="ECO:0000256" key="1">
    <source>
        <dbReference type="ARBA" id="ARBA00022448"/>
    </source>
</evidence>
<keyword evidence="5" id="KW-0012">Acyltransferase</keyword>
<evidence type="ECO:0000313" key="11">
    <source>
        <dbReference type="Proteomes" id="UP000658997"/>
    </source>
</evidence>
<gene>
    <name evidence="9" type="ORF">UBRO2_05332</name>
    <name evidence="8" type="ORF">UBRO_00200</name>
</gene>
<evidence type="ECO:0000313" key="10">
    <source>
        <dbReference type="Proteomes" id="UP000179920"/>
    </source>
</evidence>
<dbReference type="GO" id="GO:0005085">
    <property type="term" value="F:guanyl-nucleotide exchange factor activity"/>
    <property type="evidence" value="ECO:0007669"/>
    <property type="project" value="UniProtKB-KW"/>
</dbReference>
<dbReference type="GO" id="GO:0005737">
    <property type="term" value="C:cytoplasm"/>
    <property type="evidence" value="ECO:0007669"/>
    <property type="project" value="TreeGrafter"/>
</dbReference>
<keyword evidence="2" id="KW-0344">Guanine-nucleotide releasing factor</keyword>
<sequence>MHPPPSSMAHNSITLYQTITNTLGRTNTRSNSSSSTASNMSQSSQRSPPPSAHKRTSSQSKASSALNTTSALPRNLVFDYVRPEEVRAAHALEVEGFPPEDAASYERLLSRQTQAPHLFLGAFVPLPPPKVAGPLSVTSQPRRRIVGYVCATAAPALTLRSMSTHDTSEDAHMVCIHSVLVAPELQKKGLATRMLENYIARIRKAEEGKGPEGVKGKRGYETLTLLAHEELTGLYRKVGFRTQCVSHIQYGSGQWLEMRRSVYPSPSSGPGSRIGSALTRTTSATSSGSDDATAGLRMTSGSTPATDAAPQQLGAQESTTPTVQTPAASGESETPTASESKAVTTPKGPSPPGMPSQASIMAALAAQSKPGKNPGQTYTSILGQAVAAKTPAEDAGMALEARLVDRKTGTNLAKLYCPQENCRCCILAKNAGEWTRKESGPLSNPALELPNSPAPPQGPAFPLHAASPGINNRLLTTVKGFWMVAGPLQFDNVGFSRDMKWIVPLPNDPKSPTSENAPSGSGGNSMSNSVELNSQQKTKAQDKEAKDRLKKEEKERQREEKVRKKKEKRDRKRGGAGSGSDSSDEDVNSLLSHLSLGLTPGEELTVKYLLCPDCECGPLGFTILPKEMQGGRLAAEVGDQVERMKGGTQGTEGAAPKRPPQMFYLAADRVRYIFERS</sequence>
<protein>
    <recommendedName>
        <fullName evidence="7">N-acetyltransferase domain-containing protein</fullName>
    </recommendedName>
</protein>
<dbReference type="InterPro" id="IPR011323">
    <property type="entry name" value="Mss4/transl-control_tumour"/>
</dbReference>
<dbReference type="InterPro" id="IPR016181">
    <property type="entry name" value="Acyl_CoA_acyltransferase"/>
</dbReference>
<evidence type="ECO:0000259" key="7">
    <source>
        <dbReference type="PROSITE" id="PS51186"/>
    </source>
</evidence>
<proteinExistence type="predicted"/>
<dbReference type="Proteomes" id="UP000658997">
    <property type="component" value="Unassembled WGS sequence"/>
</dbReference>
<evidence type="ECO:0000256" key="3">
    <source>
        <dbReference type="ARBA" id="ARBA00022679"/>
    </source>
</evidence>
<dbReference type="PROSITE" id="PS51796">
    <property type="entry name" value="MSS4"/>
    <property type="match status" value="1"/>
</dbReference>
<dbReference type="GO" id="GO:0007264">
    <property type="term" value="P:small GTPase-mediated signal transduction"/>
    <property type="evidence" value="ECO:0007669"/>
    <property type="project" value="InterPro"/>
</dbReference>